<organism evidence="1">
    <name type="scientific">hydrothermal vent metagenome</name>
    <dbReference type="NCBI Taxonomy" id="652676"/>
    <lineage>
        <taxon>unclassified sequences</taxon>
        <taxon>metagenomes</taxon>
        <taxon>ecological metagenomes</taxon>
    </lineage>
</organism>
<evidence type="ECO:0000313" key="1">
    <source>
        <dbReference type="EMBL" id="VAW31589.1"/>
    </source>
</evidence>
<proteinExistence type="predicted"/>
<name>A0A3B0V447_9ZZZZ</name>
<accession>A0A3B0V447</accession>
<dbReference type="AlphaFoldDB" id="A0A3B0V447"/>
<protein>
    <submittedName>
        <fullName evidence="1">Uncharacterized protein</fullName>
    </submittedName>
</protein>
<dbReference type="EMBL" id="UOEU01000255">
    <property type="protein sequence ID" value="VAW31589.1"/>
    <property type="molecule type" value="Genomic_DNA"/>
</dbReference>
<sequence>MDDSKRAIDATQRTLHTLQTITRSRKLHELSSLSLPEIDKLVAAIAKYAPAGNVPAVILNGLLRLPNRKPPAKTVRRDINLLFKGVEQALLDKAVYGTFFAGPAAVLWAYQNLLKLAGKEVDASFPEGIWQFYVDYALRDDTARHACETHGFDTALRQHNIQLSAVDRVTALAMTAVYALHQYVNLLENEWRERVYTATLRELVADLPSSGRFLNLYREWEPLRPYGRGQDVQPQEDFPAYRRRKFDAFLAEATADLPPDIAAEWQAQIAAAEADQLPAYQQQLTILATLEPAVYGEVRVPIPLDQLQIGIIYQGRYYLLPACADKNGRSQDVATIRGLIANLMHYPAEHLPTQLAPLAKVKRAAFPQILAHTGEGLRQELASLRRAPIWINADQQSRHQPLSSLRQAERGVGDHPLTIFDTGETFVFDLSHIFFDGIWGAAMAEVLTNEALAWAVHLHNLPPVTPSQERPYSPALTLRSSDLQRIEDAPQVAQEVSAETTAIDLPAILQLRELFKQRNDLLRMTVNDLMVLYRTVHGLIYQPAPELVTQLEAMLTNGRTQPAAQIALDAIQGQKNNPVILIPVDASRRSPRDRVYPMTFTVPLTNLDLMGEHQKTLAALHNYQRATRNRQHIFGQFEKLQKSYLTMLAGFGEVLSRAKVRASSGDSISVDSIRLLAHLPVPIQRLLDKIPSQFDVLNDLIKGREVFSNVGRVSAGSSLTRFMTAKDDNEKKELAWGVLTDDEGVMFVTVRDFRPHVAALTAVGRQDLAVRIIADQLDSFATGLNQYVRDLHRIATTSYEKRGLFARR</sequence>
<gene>
    <name evidence="1" type="ORF">MNBD_CHLOROFLEXI01-2737</name>
</gene>
<reference evidence="1" key="1">
    <citation type="submission" date="2018-06" db="EMBL/GenBank/DDBJ databases">
        <authorList>
            <person name="Zhirakovskaya E."/>
        </authorList>
    </citation>
    <scope>NUCLEOTIDE SEQUENCE</scope>
</reference>